<dbReference type="eggNOG" id="KOG2491">
    <property type="taxonomic scope" value="Eukaryota"/>
</dbReference>
<dbReference type="Proteomes" id="UP000030752">
    <property type="component" value="Unassembled WGS sequence"/>
</dbReference>
<proteinExistence type="predicted"/>
<evidence type="ECO:0000256" key="1">
    <source>
        <dbReference type="SAM" id="MobiDB-lite"/>
    </source>
</evidence>
<sequence length="713" mass="78769">MSNNDVTACRRTIEAHIENIVEARSTPDHSSLSEAESRSLVQGVQSIRSHNPEETWTSQSPTDTALRELLFDLVSSIAISDPGFVRVWYLLDIATILADNELSEPSSNFLLIESLLDSQTVSGCRKVFDYLESQRDELIARNFKFKNLVILRCCNELLRRLSRAEDTVFCGRVFIFLFQSFPLGDRSSVNLRGEFHAENVTHFDPVPKKSEDAIKPMDIDSAQPASSGAQTPASTAPDTDTHKTGRSTPIPGKTRSEHKPSETPPDLDELFPQFWSLQGLFSMPTRLFEPAAMNQFKESIAATLSCFKSISTSTNASANSARASRGTKRKRSDDGSRMSQPYNPKYLTNRDLFDLEVHDLAFRRHILAQCLIMLDFLLSLTPPAKAKTAGLINKAVLYGFTLSEEDTKYCQSTRQSIASYLQQQGPGNDGKMYYRMVDTVLSRDKNWARWKAESCPYIRRDPVEAKTYLATQQSLGAMTEKKPSINPPGAADFNFLSQSESLESLKQPSKRYKVPTPDEYYESIEGDKLDEDFVANEEERKDLHERIQGKLWRALRASALDGRRFALCEKIKDGSNLKALIGEEEEQNLEATDATGMQEEDTKNEPSINGEQQEGVPGEKPQETAAAISAAVTPLQQTDGAGDIAEQAPEAETEAAAASTVEATVDEIEDNEFAPPGAMDVDEGNAGEEVAPPAVEAVETDKGEAETATGTAV</sequence>
<dbReference type="GO" id="GO:0000445">
    <property type="term" value="C:THO complex part of transcription export complex"/>
    <property type="evidence" value="ECO:0007669"/>
    <property type="project" value="TreeGrafter"/>
</dbReference>
<evidence type="ECO:0008006" key="4">
    <source>
        <dbReference type="Google" id="ProtNLM"/>
    </source>
</evidence>
<dbReference type="PANTHER" id="PTHR13265">
    <property type="entry name" value="THO COMPLEX SUBUNIT 1"/>
    <property type="match status" value="1"/>
</dbReference>
<dbReference type="VEuPathDB" id="FungiDB:HMPREF1541_06560"/>
<feature type="compositionally biased region" description="Low complexity" evidence="1">
    <location>
        <begin position="645"/>
        <end position="663"/>
    </location>
</feature>
<keyword evidence="3" id="KW-1185">Reference proteome</keyword>
<evidence type="ECO:0000313" key="3">
    <source>
        <dbReference type="Proteomes" id="UP000030752"/>
    </source>
</evidence>
<dbReference type="AlphaFoldDB" id="W2RQD4"/>
<name>W2RQD4_CYPE1</name>
<dbReference type="GO" id="GO:0006406">
    <property type="term" value="P:mRNA export from nucleus"/>
    <property type="evidence" value="ECO:0007669"/>
    <property type="project" value="TreeGrafter"/>
</dbReference>
<accession>W2RQD4</accession>
<organism evidence="2 3">
    <name type="scientific">Cyphellophora europaea (strain CBS 101466)</name>
    <name type="common">Phialophora europaea</name>
    <dbReference type="NCBI Taxonomy" id="1220924"/>
    <lineage>
        <taxon>Eukaryota</taxon>
        <taxon>Fungi</taxon>
        <taxon>Dikarya</taxon>
        <taxon>Ascomycota</taxon>
        <taxon>Pezizomycotina</taxon>
        <taxon>Eurotiomycetes</taxon>
        <taxon>Chaetothyriomycetidae</taxon>
        <taxon>Chaetothyriales</taxon>
        <taxon>Cyphellophoraceae</taxon>
        <taxon>Cyphellophora</taxon>
    </lineage>
</organism>
<protein>
    <recommendedName>
        <fullName evidence="4">THO complex subunit 1</fullName>
    </recommendedName>
</protein>
<gene>
    <name evidence="2" type="ORF">HMPREF1541_06560</name>
</gene>
<feature type="region of interest" description="Disordered" evidence="1">
    <location>
        <begin position="219"/>
        <end position="268"/>
    </location>
</feature>
<dbReference type="InterPro" id="IPR021861">
    <property type="entry name" value="THO_THOC1"/>
</dbReference>
<dbReference type="InParanoid" id="W2RQD4"/>
<dbReference type="RefSeq" id="XP_008719114.1">
    <property type="nucleotide sequence ID" value="XM_008720892.1"/>
</dbReference>
<feature type="region of interest" description="Disordered" evidence="1">
    <location>
        <begin position="317"/>
        <end position="342"/>
    </location>
</feature>
<dbReference type="OrthoDB" id="10257415at2759"/>
<feature type="region of interest" description="Disordered" evidence="1">
    <location>
        <begin position="582"/>
        <end position="713"/>
    </location>
</feature>
<dbReference type="Pfam" id="PF11957">
    <property type="entry name" value="efThoc1"/>
    <property type="match status" value="1"/>
</dbReference>
<feature type="compositionally biased region" description="Low complexity" evidence="1">
    <location>
        <begin position="688"/>
        <end position="697"/>
    </location>
</feature>
<feature type="compositionally biased region" description="Polar residues" evidence="1">
    <location>
        <begin position="223"/>
        <end position="238"/>
    </location>
</feature>
<dbReference type="HOGENOM" id="CLU_017925_1_0_1"/>
<dbReference type="STRING" id="1220924.W2RQD4"/>
<dbReference type="GeneID" id="19973899"/>
<dbReference type="PANTHER" id="PTHR13265:SF0">
    <property type="entry name" value="HPR1"/>
    <property type="match status" value="1"/>
</dbReference>
<dbReference type="EMBL" id="KB822722">
    <property type="protein sequence ID" value="ETN38525.1"/>
    <property type="molecule type" value="Genomic_DNA"/>
</dbReference>
<reference evidence="2 3" key="1">
    <citation type="submission" date="2013-03" db="EMBL/GenBank/DDBJ databases">
        <title>The Genome Sequence of Phialophora europaea CBS 101466.</title>
        <authorList>
            <consortium name="The Broad Institute Genomics Platform"/>
            <person name="Cuomo C."/>
            <person name="de Hoog S."/>
            <person name="Gorbushina A."/>
            <person name="Walker B."/>
            <person name="Young S.K."/>
            <person name="Zeng Q."/>
            <person name="Gargeya S."/>
            <person name="Fitzgerald M."/>
            <person name="Haas B."/>
            <person name="Abouelleil A."/>
            <person name="Allen A.W."/>
            <person name="Alvarado L."/>
            <person name="Arachchi H.M."/>
            <person name="Berlin A.M."/>
            <person name="Chapman S.B."/>
            <person name="Gainer-Dewar J."/>
            <person name="Goldberg J."/>
            <person name="Griggs A."/>
            <person name="Gujja S."/>
            <person name="Hansen M."/>
            <person name="Howarth C."/>
            <person name="Imamovic A."/>
            <person name="Ireland A."/>
            <person name="Larimer J."/>
            <person name="McCowan C."/>
            <person name="Murphy C."/>
            <person name="Pearson M."/>
            <person name="Poon T.W."/>
            <person name="Priest M."/>
            <person name="Roberts A."/>
            <person name="Saif S."/>
            <person name="Shea T."/>
            <person name="Sisk P."/>
            <person name="Sykes S."/>
            <person name="Wortman J."/>
            <person name="Nusbaum C."/>
            <person name="Birren B."/>
        </authorList>
    </citation>
    <scope>NUCLEOTIDE SEQUENCE [LARGE SCALE GENOMIC DNA]</scope>
    <source>
        <strain evidence="2 3">CBS 101466</strain>
    </source>
</reference>
<evidence type="ECO:0000313" key="2">
    <source>
        <dbReference type="EMBL" id="ETN38525.1"/>
    </source>
</evidence>